<organism evidence="3 4">
    <name type="scientific">Naegleria lovaniensis</name>
    <name type="common">Amoeba</name>
    <dbReference type="NCBI Taxonomy" id="51637"/>
    <lineage>
        <taxon>Eukaryota</taxon>
        <taxon>Discoba</taxon>
        <taxon>Heterolobosea</taxon>
        <taxon>Tetramitia</taxon>
        <taxon>Eutetramitia</taxon>
        <taxon>Vahlkampfiidae</taxon>
        <taxon>Naegleria</taxon>
    </lineage>
</organism>
<evidence type="ECO:0000256" key="1">
    <source>
        <dbReference type="ARBA" id="ARBA00022737"/>
    </source>
</evidence>
<dbReference type="PROSITE" id="PS50012">
    <property type="entry name" value="RCC1_3"/>
    <property type="match status" value="3"/>
</dbReference>
<dbReference type="GeneID" id="68100439"/>
<dbReference type="InterPro" id="IPR051625">
    <property type="entry name" value="Signaling_Regulatory_Domain"/>
</dbReference>
<keyword evidence="4" id="KW-1185">Reference proteome</keyword>
<evidence type="ECO:0000256" key="2">
    <source>
        <dbReference type="PROSITE-ProRule" id="PRU00235"/>
    </source>
</evidence>
<feature type="repeat" description="RCC1" evidence="2">
    <location>
        <begin position="169"/>
        <end position="224"/>
    </location>
</feature>
<sequence length="471" mass="52492">MFNKNTSTMTTNNRSSMESITLSEHSLIISGSNEYYQFYKKNSNSDLSKKSTMHVESSNFSNYSIFPTFTTIDLSKDFGIEVTSRKYNGRTSRSVYVKKVSCGEGFTFILLSDNRVFSRGLNRYGQLGLGHRNNASTNEDGFHQVTAIHDTILDIQCGADFTLFFTKNSDIYGVGCNSFGKLGVGFQDNSTVIVPKRVKSTAFDFRKIESMACGLHHVIYITEDREVVVCGANFRGQLGQSHSSDIYVPEKCVTFTTKNAVSASCGEDHSAILTTCGDVYMSGSFKKGQFNCLPQTSLSFASESITSFTKVQSDCKDVICGAFSTIFLKKDHSIYVCGDNTYSNLAISNFNVPKLKRPELLSHIFTNQTPTHICAAKYHSIIIFDDSRICGSGKNVDGILGGSKDLKENQETKFLMHLQTLSKIKGFSLRASSSYHHVIYYWTKQVGIIEKYFYEDMRLAEALSDVTIVLP</sequence>
<protein>
    <submittedName>
        <fullName evidence="3">Uncharacterized protein</fullName>
    </submittedName>
</protein>
<proteinExistence type="predicted"/>
<dbReference type="Gene3D" id="2.130.10.30">
    <property type="entry name" value="Regulator of chromosome condensation 1/beta-lactamase-inhibitor protein II"/>
    <property type="match status" value="2"/>
</dbReference>
<evidence type="ECO:0000313" key="4">
    <source>
        <dbReference type="Proteomes" id="UP000816034"/>
    </source>
</evidence>
<dbReference type="PRINTS" id="PR00633">
    <property type="entry name" value="RCCNDNSATION"/>
</dbReference>
<feature type="repeat" description="RCC1" evidence="2">
    <location>
        <begin position="225"/>
        <end position="276"/>
    </location>
</feature>
<dbReference type="Proteomes" id="UP000816034">
    <property type="component" value="Unassembled WGS sequence"/>
</dbReference>
<gene>
    <name evidence="3" type="ORF">C9374_007985</name>
</gene>
<dbReference type="InterPro" id="IPR000408">
    <property type="entry name" value="Reg_chr_condens"/>
</dbReference>
<dbReference type="RefSeq" id="XP_044546099.1">
    <property type="nucleotide sequence ID" value="XM_044698010.1"/>
</dbReference>
<dbReference type="Pfam" id="PF13540">
    <property type="entry name" value="RCC1_2"/>
    <property type="match status" value="1"/>
</dbReference>
<accession>A0AA88KG29</accession>
<comment type="caution">
    <text evidence="3">The sequence shown here is derived from an EMBL/GenBank/DDBJ whole genome shotgun (WGS) entry which is preliminary data.</text>
</comment>
<feature type="repeat" description="RCC1" evidence="2">
    <location>
        <begin position="114"/>
        <end position="168"/>
    </location>
</feature>
<dbReference type="Pfam" id="PF00415">
    <property type="entry name" value="RCC1"/>
    <property type="match status" value="2"/>
</dbReference>
<reference evidence="3 4" key="1">
    <citation type="journal article" date="2018" name="BMC Genomics">
        <title>The genome of Naegleria lovaniensis, the basis for a comparative approach to unravel pathogenicity factors of the human pathogenic amoeba N. fowleri.</title>
        <authorList>
            <person name="Liechti N."/>
            <person name="Schurch N."/>
            <person name="Bruggmann R."/>
            <person name="Wittwer M."/>
        </authorList>
    </citation>
    <scope>NUCLEOTIDE SEQUENCE [LARGE SCALE GENOMIC DNA]</scope>
    <source>
        <strain evidence="3 4">ATCC 30569</strain>
    </source>
</reference>
<dbReference type="AlphaFoldDB" id="A0AA88KG29"/>
<dbReference type="PANTHER" id="PTHR22872">
    <property type="entry name" value="BTK-BINDING PROTEIN-RELATED"/>
    <property type="match status" value="1"/>
</dbReference>
<dbReference type="EMBL" id="PYSW02000031">
    <property type="protein sequence ID" value="KAG2378837.1"/>
    <property type="molecule type" value="Genomic_DNA"/>
</dbReference>
<dbReference type="InterPro" id="IPR009091">
    <property type="entry name" value="RCC1/BLIP-II"/>
</dbReference>
<keyword evidence="1" id="KW-0677">Repeat</keyword>
<evidence type="ECO:0000313" key="3">
    <source>
        <dbReference type="EMBL" id="KAG2378837.1"/>
    </source>
</evidence>
<name>A0AA88KG29_NAELO</name>
<dbReference type="SUPFAM" id="SSF50985">
    <property type="entry name" value="RCC1/BLIP-II"/>
    <property type="match status" value="2"/>
</dbReference>